<evidence type="ECO:0000313" key="1">
    <source>
        <dbReference type="EMBL" id="TGE23098.1"/>
    </source>
</evidence>
<dbReference type="Proteomes" id="UP000298471">
    <property type="component" value="Unassembled WGS sequence"/>
</dbReference>
<dbReference type="RefSeq" id="WP_135398128.1">
    <property type="nucleotide sequence ID" value="NZ_SRMB01000005.1"/>
</dbReference>
<reference evidence="1 2" key="1">
    <citation type="submission" date="2019-04" db="EMBL/GenBank/DDBJ databases">
        <authorList>
            <person name="Feng G."/>
            <person name="Zhang J."/>
            <person name="Zhu H."/>
        </authorList>
    </citation>
    <scope>NUCLEOTIDE SEQUENCE [LARGE SCALE GENOMIC DNA]</scope>
    <source>
        <strain evidence="1 2">9PBR-1</strain>
    </source>
</reference>
<accession>A0A4Z0PZA4</accession>
<organism evidence="1 2">
    <name type="scientific">Hymenobacter metallicola</name>
    <dbReference type="NCBI Taxonomy" id="2563114"/>
    <lineage>
        <taxon>Bacteria</taxon>
        <taxon>Pseudomonadati</taxon>
        <taxon>Bacteroidota</taxon>
        <taxon>Cytophagia</taxon>
        <taxon>Cytophagales</taxon>
        <taxon>Hymenobacteraceae</taxon>
        <taxon>Hymenobacter</taxon>
    </lineage>
</organism>
<dbReference type="AlphaFoldDB" id="A0A4Z0PZA4"/>
<dbReference type="EMBL" id="SRMB01000005">
    <property type="protein sequence ID" value="TGE23098.1"/>
    <property type="molecule type" value="Genomic_DNA"/>
</dbReference>
<gene>
    <name evidence="1" type="ORF">E5K02_22360</name>
</gene>
<sequence>MATPTDNPENHLNAAINVLNGNIQQASTEGLSNIQDWIRTLSQSGEAVHAEILQELRSLQQHIQNNDVDSIGSSLFTLGEQVTGAADSQTESIATRLNLLGQALANAARQLKPADQA</sequence>
<comment type="caution">
    <text evidence="1">The sequence shown here is derived from an EMBL/GenBank/DDBJ whole genome shotgun (WGS) entry which is preliminary data.</text>
</comment>
<keyword evidence="2" id="KW-1185">Reference proteome</keyword>
<name>A0A4Z0PZA4_9BACT</name>
<protein>
    <submittedName>
        <fullName evidence="1">Uncharacterized protein</fullName>
    </submittedName>
</protein>
<evidence type="ECO:0000313" key="2">
    <source>
        <dbReference type="Proteomes" id="UP000298471"/>
    </source>
</evidence>
<proteinExistence type="predicted"/>
<dbReference type="OrthoDB" id="960334at2"/>